<comment type="similarity">
    <text evidence="1 2">Belongs to the polypeptide deformylase family.</text>
</comment>
<dbReference type="Gene3D" id="3.90.45.10">
    <property type="entry name" value="Peptide deformylase"/>
    <property type="match status" value="1"/>
</dbReference>
<feature type="binding site" evidence="2">
    <location>
        <position position="147"/>
    </location>
    <ligand>
        <name>Fe cation</name>
        <dbReference type="ChEBI" id="CHEBI:24875"/>
    </ligand>
</feature>
<dbReference type="PANTHER" id="PTHR10458:SF22">
    <property type="entry name" value="PEPTIDE DEFORMYLASE"/>
    <property type="match status" value="1"/>
</dbReference>
<comment type="function">
    <text evidence="2">Removes the formyl group from the N-terminal Met of newly synthesized proteins. Requires at least a dipeptide for an efficient rate of reaction. N-terminal L-methionine is a prerequisite for activity but the enzyme has broad specificity at other positions.</text>
</comment>
<name>A0A1F7WUH6_9BACT</name>
<feature type="binding site" evidence="2">
    <location>
        <position position="101"/>
    </location>
    <ligand>
        <name>Fe cation</name>
        <dbReference type="ChEBI" id="CHEBI:24875"/>
    </ligand>
</feature>
<sequence length="178" mass="20383">MKQRVLDVKDRRLREKSQPVIKVDKKIKSIIKDIKDTLATQNDPEGVGLAAPQIGKNLCIFLINYEKISRIIINPKVLYKSKSKSHSTKASRGGKEILEGCLSLPHYYGPLQRAKAIKIEYLTEAGEKKVEEFKGFLAQIIQHEIDHLDGILFIDRILEQKKPLYKFEGGEWEKVDLV</sequence>
<keyword evidence="2" id="KW-0378">Hydrolase</keyword>
<keyword evidence="2" id="KW-0479">Metal-binding</keyword>
<dbReference type="SUPFAM" id="SSF56420">
    <property type="entry name" value="Peptide deformylase"/>
    <property type="match status" value="1"/>
</dbReference>
<comment type="caution">
    <text evidence="3">The sequence shown here is derived from an EMBL/GenBank/DDBJ whole genome shotgun (WGS) entry which is preliminary data.</text>
</comment>
<dbReference type="Pfam" id="PF01327">
    <property type="entry name" value="Pep_deformylase"/>
    <property type="match status" value="1"/>
</dbReference>
<reference evidence="3 4" key="1">
    <citation type="journal article" date="2016" name="Nat. Commun.">
        <title>Thousands of microbial genomes shed light on interconnected biogeochemical processes in an aquifer system.</title>
        <authorList>
            <person name="Anantharaman K."/>
            <person name="Brown C.T."/>
            <person name="Hug L.A."/>
            <person name="Sharon I."/>
            <person name="Castelle C.J."/>
            <person name="Probst A.J."/>
            <person name="Thomas B.C."/>
            <person name="Singh A."/>
            <person name="Wilkins M.J."/>
            <person name="Karaoz U."/>
            <person name="Brodie E.L."/>
            <person name="Williams K.H."/>
            <person name="Hubbard S.S."/>
            <person name="Banfield J.F."/>
        </authorList>
    </citation>
    <scope>NUCLEOTIDE SEQUENCE [LARGE SCALE GENOMIC DNA]</scope>
</reference>
<feature type="binding site" evidence="2">
    <location>
        <position position="143"/>
    </location>
    <ligand>
        <name>Fe cation</name>
        <dbReference type="ChEBI" id="CHEBI:24875"/>
    </ligand>
</feature>
<dbReference type="EMBL" id="MGFM01000025">
    <property type="protein sequence ID" value="OGM05725.1"/>
    <property type="molecule type" value="Genomic_DNA"/>
</dbReference>
<dbReference type="NCBIfam" id="TIGR00079">
    <property type="entry name" value="pept_deformyl"/>
    <property type="match status" value="1"/>
</dbReference>
<comment type="catalytic activity">
    <reaction evidence="2">
        <text>N-terminal N-formyl-L-methionyl-[peptide] + H2O = N-terminal L-methionyl-[peptide] + formate</text>
        <dbReference type="Rhea" id="RHEA:24420"/>
        <dbReference type="Rhea" id="RHEA-COMP:10639"/>
        <dbReference type="Rhea" id="RHEA-COMP:10640"/>
        <dbReference type="ChEBI" id="CHEBI:15377"/>
        <dbReference type="ChEBI" id="CHEBI:15740"/>
        <dbReference type="ChEBI" id="CHEBI:49298"/>
        <dbReference type="ChEBI" id="CHEBI:64731"/>
        <dbReference type="EC" id="3.5.1.88"/>
    </reaction>
</comment>
<dbReference type="CDD" id="cd00487">
    <property type="entry name" value="Pep_deformylase"/>
    <property type="match status" value="1"/>
</dbReference>
<dbReference type="HAMAP" id="MF_00163">
    <property type="entry name" value="Pep_deformylase"/>
    <property type="match status" value="1"/>
</dbReference>
<dbReference type="NCBIfam" id="NF001159">
    <property type="entry name" value="PRK00150.1-3"/>
    <property type="match status" value="1"/>
</dbReference>
<dbReference type="InterPro" id="IPR036821">
    <property type="entry name" value="Peptide_deformylase_sf"/>
</dbReference>
<dbReference type="GO" id="GO:0046872">
    <property type="term" value="F:metal ion binding"/>
    <property type="evidence" value="ECO:0007669"/>
    <property type="project" value="UniProtKB-KW"/>
</dbReference>
<proteinExistence type="inferred from homology"/>
<keyword evidence="2" id="KW-0408">Iron</keyword>
<dbReference type="Proteomes" id="UP000178812">
    <property type="component" value="Unassembled WGS sequence"/>
</dbReference>
<evidence type="ECO:0000313" key="4">
    <source>
        <dbReference type="Proteomes" id="UP000178812"/>
    </source>
</evidence>
<dbReference type="PANTHER" id="PTHR10458">
    <property type="entry name" value="PEPTIDE DEFORMYLASE"/>
    <property type="match status" value="1"/>
</dbReference>
<evidence type="ECO:0000313" key="3">
    <source>
        <dbReference type="EMBL" id="OGM05725.1"/>
    </source>
</evidence>
<evidence type="ECO:0000256" key="1">
    <source>
        <dbReference type="ARBA" id="ARBA00010759"/>
    </source>
</evidence>
<feature type="active site" evidence="2">
    <location>
        <position position="144"/>
    </location>
</feature>
<comment type="cofactor">
    <cofactor evidence="2">
        <name>Fe(2+)</name>
        <dbReference type="ChEBI" id="CHEBI:29033"/>
    </cofactor>
    <text evidence="2">Binds 1 Fe(2+) ion.</text>
</comment>
<protein>
    <recommendedName>
        <fullName evidence="2">Peptide deformylase</fullName>
        <shortName evidence="2">PDF</shortName>
        <ecNumber evidence="2">3.5.1.88</ecNumber>
    </recommendedName>
    <alternativeName>
        <fullName evidence="2">Polypeptide deformylase</fullName>
    </alternativeName>
</protein>
<dbReference type="EC" id="3.5.1.88" evidence="2"/>
<organism evidence="3 4">
    <name type="scientific">Candidatus Woesebacteria bacterium GWB1_43_5</name>
    <dbReference type="NCBI Taxonomy" id="1802474"/>
    <lineage>
        <taxon>Bacteria</taxon>
        <taxon>Candidatus Woeseibacteriota</taxon>
    </lineage>
</organism>
<accession>A0A1F7WUH6</accession>
<dbReference type="AlphaFoldDB" id="A0A1F7WUH6"/>
<gene>
    <name evidence="2" type="primary">def</name>
    <name evidence="3" type="ORF">A2125_01065</name>
</gene>
<evidence type="ECO:0000256" key="2">
    <source>
        <dbReference type="HAMAP-Rule" id="MF_00163"/>
    </source>
</evidence>
<dbReference type="PRINTS" id="PR01576">
    <property type="entry name" value="PDEFORMYLASE"/>
</dbReference>
<dbReference type="PIRSF" id="PIRSF004749">
    <property type="entry name" value="Pep_def"/>
    <property type="match status" value="1"/>
</dbReference>
<dbReference type="InterPro" id="IPR023635">
    <property type="entry name" value="Peptide_deformylase"/>
</dbReference>
<dbReference type="GO" id="GO:0006412">
    <property type="term" value="P:translation"/>
    <property type="evidence" value="ECO:0007669"/>
    <property type="project" value="UniProtKB-UniRule"/>
</dbReference>
<keyword evidence="2" id="KW-0648">Protein biosynthesis</keyword>
<dbReference type="GO" id="GO:0042586">
    <property type="term" value="F:peptide deformylase activity"/>
    <property type="evidence" value="ECO:0007669"/>
    <property type="project" value="UniProtKB-UniRule"/>
</dbReference>